<proteinExistence type="predicted"/>
<dbReference type="AlphaFoldDB" id="A0A8H5PK52"/>
<accession>A0A8H5PK52</accession>
<gene>
    <name evidence="1" type="ORF">FPANT_4004</name>
</gene>
<evidence type="ECO:0000313" key="1">
    <source>
        <dbReference type="EMBL" id="KAF5597771.1"/>
    </source>
</evidence>
<dbReference type="Proteomes" id="UP000544095">
    <property type="component" value="Unassembled WGS sequence"/>
</dbReference>
<organism evidence="1 2">
    <name type="scientific">Fusarium pseudoanthophilum</name>
    <dbReference type="NCBI Taxonomy" id="48495"/>
    <lineage>
        <taxon>Eukaryota</taxon>
        <taxon>Fungi</taxon>
        <taxon>Dikarya</taxon>
        <taxon>Ascomycota</taxon>
        <taxon>Pezizomycotina</taxon>
        <taxon>Sordariomycetes</taxon>
        <taxon>Hypocreomycetidae</taxon>
        <taxon>Hypocreales</taxon>
        <taxon>Nectriaceae</taxon>
        <taxon>Fusarium</taxon>
        <taxon>Fusarium fujikuroi species complex</taxon>
    </lineage>
</organism>
<protein>
    <submittedName>
        <fullName evidence="1">Uncharacterized protein</fullName>
    </submittedName>
</protein>
<sequence>MLERPEDCNKDKIAPSLVKLIKNSTKIPVSRAKAPSTTPCEADEIQDSLRLDRLEEDSHVVHSTEYREFTDREGNLRTDVAIGYSSGPNRKTDEFQLPKFPEEIEARKTLAEARAFPNFDVMNLAVLLCQILKYTKFWLHCSSTGTSFKKRLSMKNLVLFQSKTRRKPQF</sequence>
<name>A0A8H5PK52_9HYPO</name>
<dbReference type="EMBL" id="JAAOAR010000180">
    <property type="protein sequence ID" value="KAF5597771.1"/>
    <property type="molecule type" value="Genomic_DNA"/>
</dbReference>
<reference evidence="1 2" key="1">
    <citation type="submission" date="2020-05" db="EMBL/GenBank/DDBJ databases">
        <title>Identification and distribution of gene clusters putatively required for synthesis of sphingolipid metabolism inhibitors in phylogenetically diverse species of the filamentous fungus Fusarium.</title>
        <authorList>
            <person name="Kim H.-S."/>
            <person name="Busman M."/>
            <person name="Brown D.W."/>
            <person name="Divon H."/>
            <person name="Uhlig S."/>
            <person name="Proctor R.H."/>
        </authorList>
    </citation>
    <scope>NUCLEOTIDE SEQUENCE [LARGE SCALE GENOMIC DNA]</scope>
    <source>
        <strain evidence="1 2">NRRL 25211</strain>
    </source>
</reference>
<keyword evidence="2" id="KW-1185">Reference proteome</keyword>
<evidence type="ECO:0000313" key="2">
    <source>
        <dbReference type="Proteomes" id="UP000544095"/>
    </source>
</evidence>
<comment type="caution">
    <text evidence="1">The sequence shown here is derived from an EMBL/GenBank/DDBJ whole genome shotgun (WGS) entry which is preliminary data.</text>
</comment>